<proteinExistence type="predicted"/>
<organism evidence="1 2">
    <name type="scientific">Flammeovirga aprica JL-4</name>
    <dbReference type="NCBI Taxonomy" id="694437"/>
    <lineage>
        <taxon>Bacteria</taxon>
        <taxon>Pseudomonadati</taxon>
        <taxon>Bacteroidota</taxon>
        <taxon>Cytophagia</taxon>
        <taxon>Cytophagales</taxon>
        <taxon>Flammeovirgaceae</taxon>
        <taxon>Flammeovirga</taxon>
    </lineage>
</organism>
<sequence length="157" mass="18571">MILREKIKNYITLLEEIGEKEFLMPIEEIRLGNQFAELKDIELLKKNLLVDKYLNHKNFHVKRVIAIAFRRLEKFDDLEINNAMKKFLNDPAHWVVYDAIWYFKESKTVDKNIIQIIENLSANTALTEEQLQETSPSSDPTVNMKWMADETLESIKK</sequence>
<evidence type="ECO:0008006" key="3">
    <source>
        <dbReference type="Google" id="ProtNLM"/>
    </source>
</evidence>
<name>A0A7X9RXK3_9BACT</name>
<dbReference type="EMBL" id="JABANE010000064">
    <property type="protein sequence ID" value="NME70449.1"/>
    <property type="molecule type" value="Genomic_DNA"/>
</dbReference>
<protein>
    <recommendedName>
        <fullName evidence="3">DNA alkylation repair protein</fullName>
    </recommendedName>
</protein>
<accession>A0A7X9RXK3</accession>
<dbReference type="RefSeq" id="WP_169658687.1">
    <property type="nucleotide sequence ID" value="NZ_JABANE010000064.1"/>
</dbReference>
<reference evidence="1 2" key="1">
    <citation type="submission" date="2020-04" db="EMBL/GenBank/DDBJ databases">
        <title>Flammeovirga sp. SR4, a novel species isolated from seawater.</title>
        <authorList>
            <person name="Wang X."/>
        </authorList>
    </citation>
    <scope>NUCLEOTIDE SEQUENCE [LARGE SCALE GENOMIC DNA]</scope>
    <source>
        <strain evidence="1 2">ATCC 23126</strain>
    </source>
</reference>
<dbReference type="AlphaFoldDB" id="A0A7X9RXK3"/>
<dbReference type="Proteomes" id="UP000576082">
    <property type="component" value="Unassembled WGS sequence"/>
</dbReference>
<keyword evidence="2" id="KW-1185">Reference proteome</keyword>
<gene>
    <name evidence="1" type="ORF">HHU12_20910</name>
</gene>
<evidence type="ECO:0000313" key="1">
    <source>
        <dbReference type="EMBL" id="NME70449.1"/>
    </source>
</evidence>
<evidence type="ECO:0000313" key="2">
    <source>
        <dbReference type="Proteomes" id="UP000576082"/>
    </source>
</evidence>
<comment type="caution">
    <text evidence="1">The sequence shown here is derived from an EMBL/GenBank/DDBJ whole genome shotgun (WGS) entry which is preliminary data.</text>
</comment>